<name>A0A9P7GX14_9HYPO</name>
<evidence type="ECO:0000256" key="5">
    <source>
        <dbReference type="SAM" id="MobiDB-lite"/>
    </source>
</evidence>
<protein>
    <recommendedName>
        <fullName evidence="9">Carbonic anhydrase</fullName>
    </recommendedName>
</protein>
<feature type="region of interest" description="Disordered" evidence="5">
    <location>
        <begin position="98"/>
        <end position="134"/>
    </location>
</feature>
<dbReference type="EMBL" id="JAGPUO010000015">
    <property type="protein sequence ID" value="KAG5658086.1"/>
    <property type="molecule type" value="Genomic_DNA"/>
</dbReference>
<dbReference type="SUPFAM" id="SSF53056">
    <property type="entry name" value="beta-carbonic anhydrase, cab"/>
    <property type="match status" value="1"/>
</dbReference>
<dbReference type="Pfam" id="PF00484">
    <property type="entry name" value="Pro_CA"/>
    <property type="match status" value="1"/>
</dbReference>
<feature type="binding site" evidence="4">
    <location>
        <position position="231"/>
    </location>
    <ligand>
        <name>Zn(2+)</name>
        <dbReference type="ChEBI" id="CHEBI:29105"/>
    </ligand>
</feature>
<evidence type="ECO:0000313" key="7">
    <source>
        <dbReference type="EMBL" id="KAG5658086.1"/>
    </source>
</evidence>
<keyword evidence="2 4" id="KW-0479">Metal-binding</keyword>
<feature type="region of interest" description="Disordered" evidence="5">
    <location>
        <begin position="152"/>
        <end position="180"/>
    </location>
</feature>
<dbReference type="PANTHER" id="PTHR43175:SF3">
    <property type="entry name" value="CARBON DISULFIDE HYDROLASE"/>
    <property type="match status" value="1"/>
</dbReference>
<dbReference type="Gene3D" id="3.40.1050.10">
    <property type="entry name" value="Carbonic anhydrase"/>
    <property type="match status" value="1"/>
</dbReference>
<keyword evidence="6" id="KW-0812">Transmembrane</keyword>
<accession>A0A9P7GX14</accession>
<feature type="compositionally biased region" description="Basic and acidic residues" evidence="5">
    <location>
        <begin position="103"/>
        <end position="118"/>
    </location>
</feature>
<dbReference type="CDD" id="cd03379">
    <property type="entry name" value="beta_CA_cladeD"/>
    <property type="match status" value="1"/>
</dbReference>
<keyword evidence="3 4" id="KW-0862">Zinc</keyword>
<keyword evidence="6" id="KW-0472">Membrane</keyword>
<keyword evidence="8" id="KW-1185">Reference proteome</keyword>
<gene>
    <name evidence="7" type="ORF">KAF25_007037</name>
</gene>
<organism evidence="7 8">
    <name type="scientific">Fusarium avenaceum</name>
    <dbReference type="NCBI Taxonomy" id="40199"/>
    <lineage>
        <taxon>Eukaryota</taxon>
        <taxon>Fungi</taxon>
        <taxon>Dikarya</taxon>
        <taxon>Ascomycota</taxon>
        <taxon>Pezizomycotina</taxon>
        <taxon>Sordariomycetes</taxon>
        <taxon>Hypocreomycetidae</taxon>
        <taxon>Hypocreales</taxon>
        <taxon>Nectriaceae</taxon>
        <taxon>Fusarium</taxon>
        <taxon>Fusarium tricinctum species complex</taxon>
    </lineage>
</organism>
<evidence type="ECO:0000313" key="8">
    <source>
        <dbReference type="Proteomes" id="UP000782241"/>
    </source>
</evidence>
<feature type="transmembrane region" description="Helical" evidence="6">
    <location>
        <begin position="66"/>
        <end position="92"/>
    </location>
</feature>
<evidence type="ECO:0000256" key="3">
    <source>
        <dbReference type="ARBA" id="ARBA00022833"/>
    </source>
</evidence>
<evidence type="ECO:0000256" key="2">
    <source>
        <dbReference type="ARBA" id="ARBA00022723"/>
    </source>
</evidence>
<dbReference type="InterPro" id="IPR001765">
    <property type="entry name" value="Carbonic_anhydrase"/>
</dbReference>
<comment type="caution">
    <text evidence="7">The sequence shown here is derived from an EMBL/GenBank/DDBJ whole genome shotgun (WGS) entry which is preliminary data.</text>
</comment>
<sequence>MDDQAIELQLSRIISAVEYTTISTSIVPKGTALAEAGTTTAEAPVVTVTQESSSENHDSGLPGGKIFGALEIIIALGVLAGVLLMIVGIILCDRRRKSKKRKQASERVEKRMTGERSEQMSQHQAPTGARLPESIWPRMAEKNQTVHDYWHSEASRQQQGWNPGQGPQAGGPVSNTKMPAITTSPVSPISSPVLYPSITHDLETANQKFAATFTKSHLPSPPRRKVAVVACMDSRLDVEQVLGLDIGDAHVIRNAGGRAVEALRSILISQQMLGTREIIIMHHTGCGMQSFSDHDFRSKIRRELKEDVDHMAFLPFSDLRQSVIDDVAFLRKSPLVLDVPITGYVYDVDTGRIEHVEERADSECSSP</sequence>
<dbReference type="GO" id="GO:0004089">
    <property type="term" value="F:carbonate dehydratase activity"/>
    <property type="evidence" value="ECO:0007669"/>
    <property type="project" value="InterPro"/>
</dbReference>
<keyword evidence="6" id="KW-1133">Transmembrane helix</keyword>
<evidence type="ECO:0000256" key="1">
    <source>
        <dbReference type="ARBA" id="ARBA00006217"/>
    </source>
</evidence>
<dbReference type="AlphaFoldDB" id="A0A9P7GX14"/>
<evidence type="ECO:0008006" key="9">
    <source>
        <dbReference type="Google" id="ProtNLM"/>
    </source>
</evidence>
<feature type="binding site" evidence="4">
    <location>
        <position position="233"/>
    </location>
    <ligand>
        <name>Zn(2+)</name>
        <dbReference type="ChEBI" id="CHEBI:29105"/>
    </ligand>
</feature>
<dbReference type="SMART" id="SM00947">
    <property type="entry name" value="Pro_CA"/>
    <property type="match status" value="1"/>
</dbReference>
<evidence type="ECO:0000256" key="4">
    <source>
        <dbReference type="PIRSR" id="PIRSR601765-1"/>
    </source>
</evidence>
<dbReference type="GO" id="GO:0008270">
    <property type="term" value="F:zinc ion binding"/>
    <property type="evidence" value="ECO:0007669"/>
    <property type="project" value="InterPro"/>
</dbReference>
<feature type="binding site" evidence="4">
    <location>
        <position position="286"/>
    </location>
    <ligand>
        <name>Zn(2+)</name>
        <dbReference type="ChEBI" id="CHEBI:29105"/>
    </ligand>
</feature>
<evidence type="ECO:0000256" key="6">
    <source>
        <dbReference type="SAM" id="Phobius"/>
    </source>
</evidence>
<reference evidence="7" key="1">
    <citation type="submission" date="2021-04" db="EMBL/GenBank/DDBJ databases">
        <title>Draft genome of Fusarium avenaceum strain F156N33, isolated from an atmospheric sample in Virginia.</title>
        <authorList>
            <person name="Yang S."/>
            <person name="Vinatzer B.A."/>
            <person name="Coleman J."/>
        </authorList>
    </citation>
    <scope>NUCLEOTIDE SEQUENCE</scope>
    <source>
        <strain evidence="7">F156N33</strain>
    </source>
</reference>
<dbReference type="InterPro" id="IPR036874">
    <property type="entry name" value="Carbonic_anhydrase_sf"/>
</dbReference>
<dbReference type="Proteomes" id="UP000782241">
    <property type="component" value="Unassembled WGS sequence"/>
</dbReference>
<feature type="compositionally biased region" description="Low complexity" evidence="5">
    <location>
        <begin position="157"/>
        <end position="172"/>
    </location>
</feature>
<dbReference type="PANTHER" id="PTHR43175">
    <property type="entry name" value="CARBONIC ANHYDRASE"/>
    <property type="match status" value="1"/>
</dbReference>
<proteinExistence type="inferred from homology"/>
<comment type="cofactor">
    <cofactor evidence="4">
        <name>Zn(2+)</name>
        <dbReference type="ChEBI" id="CHEBI:29105"/>
    </cofactor>
    <text evidence="4">Binds 1 zinc ion per subunit.</text>
</comment>
<feature type="binding site" evidence="4">
    <location>
        <position position="283"/>
    </location>
    <ligand>
        <name>Zn(2+)</name>
        <dbReference type="ChEBI" id="CHEBI:29105"/>
    </ligand>
</feature>
<comment type="similarity">
    <text evidence="1">Belongs to the beta-class carbonic anhydrase family.</text>
</comment>